<dbReference type="Pfam" id="PF13556">
    <property type="entry name" value="HTH_30"/>
    <property type="match status" value="1"/>
</dbReference>
<dbReference type="PANTHER" id="PTHR33744:SF1">
    <property type="entry name" value="DNA-BINDING TRANSCRIPTIONAL ACTIVATOR ADER"/>
    <property type="match status" value="1"/>
</dbReference>
<name>A0ABS3RB99_9ACTN</name>
<dbReference type="InterPro" id="IPR058663">
    <property type="entry name" value="PucR-like_N"/>
</dbReference>
<sequence>MAFLFRCAKSIRPVPSAGPGCHSGECRGKRGISSLAARVSAHGGDTLTELYEGSAETDDLSSQPWRDVPREEARWMRPHLPELVDTMVEGVLRNVPEYARPDDPVYTDVIRSAVAQGMGHFVRMIADPDTPWQEVHQVFFDIGYGEAVEGRSLEHLQNALRIASRTAWRYLSREAERLKKPRELAIALTEVNFAYLDLLASAAAQGYARAREKAAGEREQRRGRLLSLLLSHPPAPRDIVVEQAGLAGWTLPERIAVIVLDPRPGSGGEGPAGLPPFLLGGVDRGRPCLVMPDPDRPGGADRLTATVAGWTGAIGPSVPLEEAGVSLHWAHRTLDLMAAGRLGGAANPAGEQDPPSGRAPGQDGPGGRTRRSGAPAGRLVRADRHLPELLLQEGWTLAEATARRRLAPLTELGPHRGGRLASTLLECLKHGFNATDAAEALCVHPQTVRYRLAQLHDLFDYDIEDPALRLELMLLLPVWLRDAGDGTGDGER</sequence>
<keyword evidence="5" id="KW-1185">Reference proteome</keyword>
<evidence type="ECO:0000256" key="1">
    <source>
        <dbReference type="SAM" id="MobiDB-lite"/>
    </source>
</evidence>
<dbReference type="InterPro" id="IPR025736">
    <property type="entry name" value="PucR_C-HTH_dom"/>
</dbReference>
<proteinExistence type="predicted"/>
<feature type="region of interest" description="Disordered" evidence="1">
    <location>
        <begin position="343"/>
        <end position="379"/>
    </location>
</feature>
<accession>A0ABS3RB99</accession>
<protein>
    <submittedName>
        <fullName evidence="4">Helix-turn-helix domain-containing protein</fullName>
    </submittedName>
</protein>
<dbReference type="PANTHER" id="PTHR33744">
    <property type="entry name" value="CARBOHYDRATE DIACID REGULATOR"/>
    <property type="match status" value="1"/>
</dbReference>
<evidence type="ECO:0000259" key="3">
    <source>
        <dbReference type="Pfam" id="PF25906"/>
    </source>
</evidence>
<dbReference type="EMBL" id="JAGEOK010000032">
    <property type="protein sequence ID" value="MBO2443327.1"/>
    <property type="molecule type" value="Genomic_DNA"/>
</dbReference>
<dbReference type="Proteomes" id="UP000666915">
    <property type="component" value="Unassembled WGS sequence"/>
</dbReference>
<evidence type="ECO:0000259" key="2">
    <source>
        <dbReference type="Pfam" id="PF13556"/>
    </source>
</evidence>
<evidence type="ECO:0000313" key="5">
    <source>
        <dbReference type="Proteomes" id="UP000666915"/>
    </source>
</evidence>
<feature type="domain" description="PucR-like N-terminal" evidence="3">
    <location>
        <begin position="65"/>
        <end position="230"/>
    </location>
</feature>
<dbReference type="InterPro" id="IPR051448">
    <property type="entry name" value="CdaR-like_regulators"/>
</dbReference>
<reference evidence="4 5" key="1">
    <citation type="submission" date="2021-03" db="EMBL/GenBank/DDBJ databases">
        <authorList>
            <person name="Kanchanasin P."/>
            <person name="Saeng-In P."/>
            <person name="Phongsopitanun W."/>
            <person name="Yuki M."/>
            <person name="Kudo T."/>
            <person name="Ohkuma M."/>
            <person name="Tanasupawat S."/>
        </authorList>
    </citation>
    <scope>NUCLEOTIDE SEQUENCE [LARGE SCALE GENOMIC DNA]</scope>
    <source>
        <strain evidence="4 5">L46</strain>
    </source>
</reference>
<gene>
    <name evidence="4" type="ORF">J4557_37970</name>
</gene>
<dbReference type="Pfam" id="PF25906">
    <property type="entry name" value="PucR-like_N"/>
    <property type="match status" value="1"/>
</dbReference>
<feature type="domain" description="PucR C-terminal helix-turn-helix" evidence="2">
    <location>
        <begin position="420"/>
        <end position="476"/>
    </location>
</feature>
<dbReference type="InterPro" id="IPR042070">
    <property type="entry name" value="PucR_C-HTH_sf"/>
</dbReference>
<dbReference type="Gene3D" id="1.10.10.2840">
    <property type="entry name" value="PucR C-terminal helix-turn-helix domain"/>
    <property type="match status" value="1"/>
</dbReference>
<comment type="caution">
    <text evidence="4">The sequence shown here is derived from an EMBL/GenBank/DDBJ whole genome shotgun (WGS) entry which is preliminary data.</text>
</comment>
<organism evidence="4 5">
    <name type="scientific">Actinomadura nitritigenes</name>
    <dbReference type="NCBI Taxonomy" id="134602"/>
    <lineage>
        <taxon>Bacteria</taxon>
        <taxon>Bacillati</taxon>
        <taxon>Actinomycetota</taxon>
        <taxon>Actinomycetes</taxon>
        <taxon>Streptosporangiales</taxon>
        <taxon>Thermomonosporaceae</taxon>
        <taxon>Actinomadura</taxon>
    </lineage>
</organism>
<evidence type="ECO:0000313" key="4">
    <source>
        <dbReference type="EMBL" id="MBO2443327.1"/>
    </source>
</evidence>